<dbReference type="AlphaFoldDB" id="A0A7R9P4D2"/>
<organism evidence="2">
    <name type="scientific">Timema californicum</name>
    <name type="common">California timema</name>
    <name type="synonym">Walking stick</name>
    <dbReference type="NCBI Taxonomy" id="61474"/>
    <lineage>
        <taxon>Eukaryota</taxon>
        <taxon>Metazoa</taxon>
        <taxon>Ecdysozoa</taxon>
        <taxon>Arthropoda</taxon>
        <taxon>Hexapoda</taxon>
        <taxon>Insecta</taxon>
        <taxon>Pterygota</taxon>
        <taxon>Neoptera</taxon>
        <taxon>Polyneoptera</taxon>
        <taxon>Phasmatodea</taxon>
        <taxon>Timematodea</taxon>
        <taxon>Timematoidea</taxon>
        <taxon>Timematidae</taxon>
        <taxon>Timema</taxon>
    </lineage>
</organism>
<reference evidence="2" key="1">
    <citation type="submission" date="2020-11" db="EMBL/GenBank/DDBJ databases">
        <authorList>
            <person name="Tran Van P."/>
        </authorList>
    </citation>
    <scope>NUCLEOTIDE SEQUENCE</scope>
</reference>
<gene>
    <name evidence="2" type="ORF">TCMB3V08_LOCUS2318</name>
</gene>
<accession>A0A7R9P4D2</accession>
<evidence type="ECO:0000256" key="1">
    <source>
        <dbReference type="SAM" id="MobiDB-lite"/>
    </source>
</evidence>
<evidence type="ECO:0000313" key="2">
    <source>
        <dbReference type="EMBL" id="CAD7569584.1"/>
    </source>
</evidence>
<protein>
    <submittedName>
        <fullName evidence="2">(California timema) hypothetical protein</fullName>
    </submittedName>
</protein>
<name>A0A7R9P4D2_TIMCA</name>
<proteinExistence type="predicted"/>
<dbReference type="EMBL" id="OE179720">
    <property type="protein sequence ID" value="CAD7569584.1"/>
    <property type="molecule type" value="Genomic_DNA"/>
</dbReference>
<sequence>MIEPDNTCRNNNRRTPRQETHSIDYRGATHLAGTSNSSRVISFAYDRSRAGQGTVERVFYPK</sequence>
<feature type="region of interest" description="Disordered" evidence="1">
    <location>
        <begin position="1"/>
        <end position="22"/>
    </location>
</feature>